<evidence type="ECO:0000256" key="2">
    <source>
        <dbReference type="ARBA" id="ARBA00022679"/>
    </source>
</evidence>
<keyword evidence="2" id="KW-0808">Transferase</keyword>
<dbReference type="AlphaFoldDB" id="A0A671TDP1"/>
<dbReference type="GO" id="GO:0005524">
    <property type="term" value="F:ATP binding"/>
    <property type="evidence" value="ECO:0007669"/>
    <property type="project" value="UniProtKB-KW"/>
</dbReference>
<keyword evidence="4" id="KW-0418">Kinase</keyword>
<keyword evidence="1" id="KW-0723">Serine/threonine-protein kinase</keyword>
<dbReference type="SMART" id="SM00133">
    <property type="entry name" value="S_TK_X"/>
    <property type="match status" value="1"/>
</dbReference>
<sequence length="109" mass="13122">LMVSFSNKLIYTMVLHGIEKVDFPKRISKRPEDLIRRLSERLGNKKNGIIDIKKHKWFQGFNWEGLRWRKLMSPLRRELKGPLDHSHFDMFPPELEEPPDEFSGWDKDF</sequence>
<proteinExistence type="predicted"/>
<dbReference type="Gene3D" id="1.10.510.10">
    <property type="entry name" value="Transferase(Phosphotransferase) domain 1"/>
    <property type="match status" value="1"/>
</dbReference>
<evidence type="ECO:0000259" key="7">
    <source>
        <dbReference type="PROSITE" id="PS51285"/>
    </source>
</evidence>
<feature type="region of interest" description="Disordered" evidence="6">
    <location>
        <begin position="90"/>
        <end position="109"/>
    </location>
</feature>
<dbReference type="GO" id="GO:0004674">
    <property type="term" value="F:protein serine/threonine kinase activity"/>
    <property type="evidence" value="ECO:0007669"/>
    <property type="project" value="UniProtKB-KW"/>
</dbReference>
<feature type="domain" description="AGC-kinase C-terminal" evidence="7">
    <location>
        <begin position="59"/>
        <end position="109"/>
    </location>
</feature>
<evidence type="ECO:0000256" key="3">
    <source>
        <dbReference type="ARBA" id="ARBA00022741"/>
    </source>
</evidence>
<dbReference type="PANTHER" id="PTHR24353">
    <property type="entry name" value="CYCLIC NUCLEOTIDE-DEPENDENT PROTEIN KINASE"/>
    <property type="match status" value="1"/>
</dbReference>
<dbReference type="PANTHER" id="PTHR24353:SF155">
    <property type="match status" value="1"/>
</dbReference>
<evidence type="ECO:0000256" key="4">
    <source>
        <dbReference type="ARBA" id="ARBA00022777"/>
    </source>
</evidence>
<evidence type="ECO:0000256" key="5">
    <source>
        <dbReference type="ARBA" id="ARBA00022840"/>
    </source>
</evidence>
<protein>
    <recommendedName>
        <fullName evidence="7">AGC-kinase C-terminal domain-containing protein</fullName>
    </recommendedName>
</protein>
<dbReference type="Ensembl" id="ENSSANT00000113837.1">
    <property type="protein sequence ID" value="ENSSANP00000107297.1"/>
    <property type="gene ID" value="ENSSANG00000052418.1"/>
</dbReference>
<dbReference type="SUPFAM" id="SSF56112">
    <property type="entry name" value="Protein kinase-like (PK-like)"/>
    <property type="match status" value="1"/>
</dbReference>
<evidence type="ECO:0000256" key="1">
    <source>
        <dbReference type="ARBA" id="ARBA00022527"/>
    </source>
</evidence>
<dbReference type="PROSITE" id="PS51285">
    <property type="entry name" value="AGC_KINASE_CTER"/>
    <property type="match status" value="1"/>
</dbReference>
<accession>A0A671TDP1</accession>
<keyword evidence="3" id="KW-0547">Nucleotide-binding</keyword>
<dbReference type="InterPro" id="IPR000961">
    <property type="entry name" value="AGC-kinase_C"/>
</dbReference>
<organism evidence="8 9">
    <name type="scientific">Sinocyclocheilus anshuiensis</name>
    <dbReference type="NCBI Taxonomy" id="1608454"/>
    <lineage>
        <taxon>Eukaryota</taxon>
        <taxon>Metazoa</taxon>
        <taxon>Chordata</taxon>
        <taxon>Craniata</taxon>
        <taxon>Vertebrata</taxon>
        <taxon>Euteleostomi</taxon>
        <taxon>Actinopterygii</taxon>
        <taxon>Neopterygii</taxon>
        <taxon>Teleostei</taxon>
        <taxon>Ostariophysi</taxon>
        <taxon>Cypriniformes</taxon>
        <taxon>Cyprinidae</taxon>
        <taxon>Cyprininae</taxon>
        <taxon>Sinocyclocheilus</taxon>
    </lineage>
</organism>
<evidence type="ECO:0000256" key="6">
    <source>
        <dbReference type="SAM" id="MobiDB-lite"/>
    </source>
</evidence>
<reference evidence="8" key="2">
    <citation type="submission" date="2025-09" db="UniProtKB">
        <authorList>
            <consortium name="Ensembl"/>
        </authorList>
    </citation>
    <scope>IDENTIFICATION</scope>
</reference>
<dbReference type="Gene3D" id="3.30.200.20">
    <property type="entry name" value="Phosphorylase Kinase, domain 1"/>
    <property type="match status" value="1"/>
</dbReference>
<dbReference type="Proteomes" id="UP000472260">
    <property type="component" value="Unassembled WGS sequence"/>
</dbReference>
<reference evidence="8" key="1">
    <citation type="submission" date="2025-08" db="UniProtKB">
        <authorList>
            <consortium name="Ensembl"/>
        </authorList>
    </citation>
    <scope>IDENTIFICATION</scope>
</reference>
<keyword evidence="9" id="KW-1185">Reference proteome</keyword>
<dbReference type="InterPro" id="IPR011009">
    <property type="entry name" value="Kinase-like_dom_sf"/>
</dbReference>
<keyword evidence="5" id="KW-0067">ATP-binding</keyword>
<evidence type="ECO:0000313" key="9">
    <source>
        <dbReference type="Proteomes" id="UP000472260"/>
    </source>
</evidence>
<name>A0A671TDP1_9TELE</name>
<evidence type="ECO:0000313" key="8">
    <source>
        <dbReference type="Ensembl" id="ENSSANP00000107297.1"/>
    </source>
</evidence>